<dbReference type="EMBL" id="BK032577">
    <property type="protein sequence ID" value="DAF49040.1"/>
    <property type="molecule type" value="Genomic_DNA"/>
</dbReference>
<protein>
    <submittedName>
        <fullName evidence="1">Uncharacterized protein</fullName>
    </submittedName>
</protein>
<proteinExistence type="predicted"/>
<name>A0A8S5SDM5_9CAUD</name>
<sequence length="183" mass="19346">MAVDNIARALAAKALENSAGAVTPEDLEKKYDKTGGAISGDVSIQGDLTVSGTTTTEKEKQLLVEENVIATNANKVDLKTLLSGLAINKNSSATYGIMYDPADDTVKFGEGTLDANRKFTFKAGEGKPLAVRANSADFTDAHLVKWDAALMSFVDAGETIDGIKKYVDDKIAESITTVLNTPV</sequence>
<accession>A0A8S5SDM5</accession>
<organism evidence="1">
    <name type="scientific">Siphoviridae sp. ctnpt50</name>
    <dbReference type="NCBI Taxonomy" id="2827941"/>
    <lineage>
        <taxon>Viruses</taxon>
        <taxon>Duplodnaviria</taxon>
        <taxon>Heunggongvirae</taxon>
        <taxon>Uroviricota</taxon>
        <taxon>Caudoviricetes</taxon>
    </lineage>
</organism>
<reference evidence="1" key="1">
    <citation type="journal article" date="2021" name="Proc. Natl. Acad. Sci. U.S.A.">
        <title>A Catalog of Tens of Thousands of Viruses from Human Metagenomes Reveals Hidden Associations with Chronic Diseases.</title>
        <authorList>
            <person name="Tisza M.J."/>
            <person name="Buck C.B."/>
        </authorList>
    </citation>
    <scope>NUCLEOTIDE SEQUENCE</scope>
    <source>
        <strain evidence="1">Ctnpt50</strain>
    </source>
</reference>
<evidence type="ECO:0000313" key="1">
    <source>
        <dbReference type="EMBL" id="DAF49040.1"/>
    </source>
</evidence>